<dbReference type="Proteomes" id="UP000830781">
    <property type="component" value="Chromosome"/>
</dbReference>
<dbReference type="InterPro" id="IPR002654">
    <property type="entry name" value="Glyco_trans_25"/>
</dbReference>
<proteinExistence type="predicted"/>
<accession>A0AAX3A8M3</accession>
<evidence type="ECO:0000259" key="1">
    <source>
        <dbReference type="Pfam" id="PF01755"/>
    </source>
</evidence>
<dbReference type="EMBL" id="CP084959">
    <property type="protein sequence ID" value="UOA21736.1"/>
    <property type="molecule type" value="Genomic_DNA"/>
</dbReference>
<name>A0AAX3A8M3_9RHOB</name>
<keyword evidence="3" id="KW-1185">Reference proteome</keyword>
<organism evidence="2 3">
    <name type="scientific">Sulfitobacter pontiacus</name>
    <dbReference type="NCBI Taxonomy" id="60137"/>
    <lineage>
        <taxon>Bacteria</taxon>
        <taxon>Pseudomonadati</taxon>
        <taxon>Pseudomonadota</taxon>
        <taxon>Alphaproteobacteria</taxon>
        <taxon>Rhodobacterales</taxon>
        <taxon>Roseobacteraceae</taxon>
        <taxon>Sulfitobacter</taxon>
    </lineage>
</organism>
<gene>
    <name evidence="2" type="ORF">DSM110277_00116</name>
</gene>
<feature type="domain" description="Glycosyl transferase family 25" evidence="1">
    <location>
        <begin position="18"/>
        <end position="136"/>
    </location>
</feature>
<dbReference type="Pfam" id="PF01755">
    <property type="entry name" value="Glyco_transf_25"/>
    <property type="match status" value="1"/>
</dbReference>
<dbReference type="CDD" id="cd06532">
    <property type="entry name" value="Glyco_transf_25"/>
    <property type="match status" value="1"/>
</dbReference>
<protein>
    <recommendedName>
        <fullName evidence="1">Glycosyl transferase family 25 domain-containing protein</fullName>
    </recommendedName>
</protein>
<reference evidence="3" key="1">
    <citation type="journal article" date="2022" name="Microorganisms">
        <title>Beyond the ABCs#Discovery of Three New Plasmid Types in Rhodobacterales (RepQ, RepY, RepW).</title>
        <authorList>
            <person name="Freese H.M."/>
            <person name="Ringel V."/>
            <person name="Overmann J."/>
            <person name="Petersen J."/>
        </authorList>
    </citation>
    <scope>NUCLEOTIDE SEQUENCE [LARGE SCALE GENOMIC DNA]</scope>
    <source>
        <strain evidence="3">DSM 110277</strain>
    </source>
</reference>
<evidence type="ECO:0000313" key="2">
    <source>
        <dbReference type="EMBL" id="UOA21736.1"/>
    </source>
</evidence>
<evidence type="ECO:0000313" key="3">
    <source>
        <dbReference type="Proteomes" id="UP000830781"/>
    </source>
</evidence>
<sequence>MILNGLRTSPSAVSNRMKSLIIHMSTSTARHANVARLLQNLPDAQVVEAVNGRDPTQVADVRTHSGNLHSPSYPFALTPAEIGVFQSHRKCWQMIVDQGWDYAMIVEDDLAVSRPELDRALQLIHQNLTPDMYLRLPPKMRELPADVVARDGDMALILPKRIGLQCCCQVVGRDAAQRLLDGSTQIDRPVDTWLQMHWVTGQKLHALLPNGLSEIANQIGGSTIQQKTRTSGKLMRELKRAWYRTQVKLRPQRA</sequence>
<dbReference type="AlphaFoldDB" id="A0AAX3A8M3"/>